<dbReference type="GO" id="GO:0004190">
    <property type="term" value="F:aspartic-type endopeptidase activity"/>
    <property type="evidence" value="ECO:0007669"/>
    <property type="project" value="InterPro"/>
</dbReference>
<name>A0A2W2C3T2_9ACTN</name>
<dbReference type="PRINTS" id="PR00864">
    <property type="entry name" value="PREPILNPTASE"/>
</dbReference>
<keyword evidence="3" id="KW-0472">Membrane</keyword>
<dbReference type="Proteomes" id="UP000248764">
    <property type="component" value="Unassembled WGS sequence"/>
</dbReference>
<organism evidence="5 6">
    <name type="scientific">Jiangella anatolica</name>
    <dbReference type="NCBI Taxonomy" id="2670374"/>
    <lineage>
        <taxon>Bacteria</taxon>
        <taxon>Bacillati</taxon>
        <taxon>Actinomycetota</taxon>
        <taxon>Actinomycetes</taxon>
        <taxon>Jiangellales</taxon>
        <taxon>Jiangellaceae</taxon>
        <taxon>Jiangella</taxon>
    </lineage>
</organism>
<dbReference type="Pfam" id="PF01478">
    <property type="entry name" value="Peptidase_A24"/>
    <property type="match status" value="1"/>
</dbReference>
<dbReference type="EMBL" id="POTW01000031">
    <property type="protein sequence ID" value="PZF82899.1"/>
    <property type="molecule type" value="Genomic_DNA"/>
</dbReference>
<dbReference type="GO" id="GO:0005886">
    <property type="term" value="C:plasma membrane"/>
    <property type="evidence" value="ECO:0007669"/>
    <property type="project" value="TreeGrafter"/>
</dbReference>
<feature type="transmembrane region" description="Helical" evidence="3">
    <location>
        <begin position="181"/>
        <end position="210"/>
    </location>
</feature>
<feature type="transmembrane region" description="Helical" evidence="3">
    <location>
        <begin position="89"/>
        <end position="109"/>
    </location>
</feature>
<dbReference type="InterPro" id="IPR014032">
    <property type="entry name" value="Peptidase_A24A_bac"/>
</dbReference>
<evidence type="ECO:0000313" key="6">
    <source>
        <dbReference type="Proteomes" id="UP000248764"/>
    </source>
</evidence>
<dbReference type="InterPro" id="IPR000045">
    <property type="entry name" value="Prepilin_IV_endopep_pep"/>
</dbReference>
<feature type="transmembrane region" description="Helical" evidence="3">
    <location>
        <begin position="56"/>
        <end position="77"/>
    </location>
</feature>
<evidence type="ECO:0000256" key="1">
    <source>
        <dbReference type="ARBA" id="ARBA00005801"/>
    </source>
</evidence>
<dbReference type="InterPro" id="IPR050882">
    <property type="entry name" value="Prepilin_peptidase/N-MTase"/>
</dbReference>
<dbReference type="PANTHER" id="PTHR30487">
    <property type="entry name" value="TYPE 4 PREPILIN-LIKE PROTEINS LEADER PEPTIDE-PROCESSING ENZYME"/>
    <property type="match status" value="1"/>
</dbReference>
<evidence type="ECO:0000313" key="5">
    <source>
        <dbReference type="EMBL" id="PZF82899.1"/>
    </source>
</evidence>
<reference evidence="5 6" key="1">
    <citation type="submission" date="2018-01" db="EMBL/GenBank/DDBJ databases">
        <title>Draft genome sequence of Jiangella sp. GTF31.</title>
        <authorList>
            <person name="Sahin N."/>
            <person name="Ay H."/>
            <person name="Saygin H."/>
        </authorList>
    </citation>
    <scope>NUCLEOTIDE SEQUENCE [LARGE SCALE GENOMIC DNA]</scope>
    <source>
        <strain evidence="5 6">GTF31</strain>
    </source>
</reference>
<feature type="transmembrane region" description="Helical" evidence="3">
    <location>
        <begin position="141"/>
        <end position="161"/>
    </location>
</feature>
<evidence type="ECO:0000256" key="3">
    <source>
        <dbReference type="SAM" id="Phobius"/>
    </source>
</evidence>
<dbReference type="PANTHER" id="PTHR30487:SF0">
    <property type="entry name" value="PREPILIN LEADER PEPTIDASE_N-METHYLTRANSFERASE-RELATED"/>
    <property type="match status" value="1"/>
</dbReference>
<dbReference type="AlphaFoldDB" id="A0A2W2C3T2"/>
<dbReference type="Gene3D" id="1.20.120.1220">
    <property type="match status" value="1"/>
</dbReference>
<comment type="caution">
    <text evidence="5">The sequence shown here is derived from an EMBL/GenBank/DDBJ whole genome shotgun (WGS) entry which is preliminary data.</text>
</comment>
<dbReference type="RefSeq" id="WP_111255399.1">
    <property type="nucleotide sequence ID" value="NZ_POTW01000031.1"/>
</dbReference>
<keyword evidence="3" id="KW-0812">Transmembrane</keyword>
<evidence type="ECO:0000259" key="4">
    <source>
        <dbReference type="Pfam" id="PF01478"/>
    </source>
</evidence>
<proteinExistence type="inferred from homology"/>
<feature type="domain" description="Prepilin type IV endopeptidase peptidase" evidence="4">
    <location>
        <begin position="95"/>
        <end position="205"/>
    </location>
</feature>
<accession>A0A2W2C3T2</accession>
<feature type="transmembrane region" description="Helical" evidence="3">
    <location>
        <begin position="115"/>
        <end position="134"/>
    </location>
</feature>
<sequence>MTLVLALAAAGLVAGALLPQLIARIPDRAPDPAVVSPELVEGGRPPSPVPYRELAAAPRLAGLLAAVTAAVWALLALARDGAANAPEDLPAYLVVGLLGVAMAYIDLRTQLLPDWLTLTALGAAGAWLTVAAAITGDWGAYGRAWAAAAACLAFYLLLALLRPADLGLGDVKLSASLGLLLGWSGWATVASGVFLAFLAGGVIGIVLLAAGRAGRRTSLPFGPPMLLGTLAALLLS</sequence>
<evidence type="ECO:0000256" key="2">
    <source>
        <dbReference type="RuleBase" id="RU003793"/>
    </source>
</evidence>
<comment type="similarity">
    <text evidence="1 2">Belongs to the peptidase A24 family.</text>
</comment>
<keyword evidence="3" id="KW-1133">Transmembrane helix</keyword>
<gene>
    <name evidence="5" type="ORF">C1I92_14660</name>
</gene>
<dbReference type="GO" id="GO:0006465">
    <property type="term" value="P:signal peptide processing"/>
    <property type="evidence" value="ECO:0007669"/>
    <property type="project" value="TreeGrafter"/>
</dbReference>
<keyword evidence="6" id="KW-1185">Reference proteome</keyword>
<protein>
    <submittedName>
        <fullName evidence="5">Prepilin peptidase</fullName>
    </submittedName>
</protein>